<dbReference type="EMBL" id="JAWDGP010002503">
    <property type="protein sequence ID" value="KAK3782470.1"/>
    <property type="molecule type" value="Genomic_DNA"/>
</dbReference>
<sequence length="91" mass="10577">MLLLSIPHGFSGALPLEFIKETFSSSLDLGRYKQPSNTEISPNQLYSKFNRKHYSSEIVELNDIAHDFSSMTRENSCIRYSMHQFQLRAEF</sequence>
<evidence type="ECO:0000313" key="2">
    <source>
        <dbReference type="Proteomes" id="UP001283361"/>
    </source>
</evidence>
<name>A0AAE1A7N2_9GAST</name>
<keyword evidence="2" id="KW-1185">Reference proteome</keyword>
<accession>A0AAE1A7N2</accession>
<evidence type="ECO:0000313" key="1">
    <source>
        <dbReference type="EMBL" id="KAK3782470.1"/>
    </source>
</evidence>
<comment type="caution">
    <text evidence="1">The sequence shown here is derived from an EMBL/GenBank/DDBJ whole genome shotgun (WGS) entry which is preliminary data.</text>
</comment>
<gene>
    <name evidence="1" type="ORF">RRG08_008327</name>
</gene>
<proteinExistence type="predicted"/>
<protein>
    <submittedName>
        <fullName evidence="1">Uncharacterized protein</fullName>
    </submittedName>
</protein>
<organism evidence="1 2">
    <name type="scientific">Elysia crispata</name>
    <name type="common">lettuce slug</name>
    <dbReference type="NCBI Taxonomy" id="231223"/>
    <lineage>
        <taxon>Eukaryota</taxon>
        <taxon>Metazoa</taxon>
        <taxon>Spiralia</taxon>
        <taxon>Lophotrochozoa</taxon>
        <taxon>Mollusca</taxon>
        <taxon>Gastropoda</taxon>
        <taxon>Heterobranchia</taxon>
        <taxon>Euthyneura</taxon>
        <taxon>Panpulmonata</taxon>
        <taxon>Sacoglossa</taxon>
        <taxon>Placobranchoidea</taxon>
        <taxon>Plakobranchidae</taxon>
        <taxon>Elysia</taxon>
    </lineage>
</organism>
<dbReference type="AlphaFoldDB" id="A0AAE1A7N2"/>
<reference evidence="1" key="1">
    <citation type="journal article" date="2023" name="G3 (Bethesda)">
        <title>A reference genome for the long-term kleptoplast-retaining sea slug Elysia crispata morphotype clarki.</title>
        <authorList>
            <person name="Eastman K.E."/>
            <person name="Pendleton A.L."/>
            <person name="Shaikh M.A."/>
            <person name="Suttiyut T."/>
            <person name="Ogas R."/>
            <person name="Tomko P."/>
            <person name="Gavelis G."/>
            <person name="Widhalm J.R."/>
            <person name="Wisecaver J.H."/>
        </authorList>
    </citation>
    <scope>NUCLEOTIDE SEQUENCE</scope>
    <source>
        <strain evidence="1">ECLA1</strain>
    </source>
</reference>
<dbReference type="Proteomes" id="UP001283361">
    <property type="component" value="Unassembled WGS sequence"/>
</dbReference>